<dbReference type="SUPFAM" id="SSF49785">
    <property type="entry name" value="Galactose-binding domain-like"/>
    <property type="match status" value="1"/>
</dbReference>
<organism evidence="5 6">
    <name type="scientific">Xylanimonas allomyrinae</name>
    <dbReference type="NCBI Taxonomy" id="2509459"/>
    <lineage>
        <taxon>Bacteria</taxon>
        <taxon>Bacillati</taxon>
        <taxon>Actinomycetota</taxon>
        <taxon>Actinomycetes</taxon>
        <taxon>Micrococcales</taxon>
        <taxon>Promicromonosporaceae</taxon>
        <taxon>Xylanimonas</taxon>
    </lineage>
</organism>
<feature type="compositionally biased region" description="Low complexity" evidence="1">
    <location>
        <begin position="513"/>
        <end position="537"/>
    </location>
</feature>
<dbReference type="Gene3D" id="3.40.50.1110">
    <property type="entry name" value="SGNH hydrolase"/>
    <property type="match status" value="1"/>
</dbReference>
<dbReference type="EMBL" id="CP035495">
    <property type="protein sequence ID" value="QAY64469.1"/>
    <property type="molecule type" value="Genomic_DNA"/>
</dbReference>
<dbReference type="InterPro" id="IPR053140">
    <property type="entry name" value="GDSL_Rv0518-like"/>
</dbReference>
<name>A0A4P6ESG2_9MICO</name>
<sequence length="560" mass="58872">MRAIPTARLVLGLTAAVALTAAVGAPVASGAPSSPHDVNVVVPYGQTAQLPAQVVVSDDGTPVTHAVRWPALDPGIFTDPGTHTVTGEVTDTGASVTGVVTVGARNQTLSVAAVGDSITYGMNTSGTETSSYPAQLQSMLGDAFSVKNFGISGYTVMTRGDLPYARTTQYTQSRALNPDVVVFQLGTNDTKSWNYRYISDFVDDYRALVRSYLSLPSAPVVFVALPPTVFSTAYGIDETNLLDVNKRILDAMSTPEFQDVTIIDNHTFTADSKALYGDGVHPGNEGSTELAVNVRTQLVGDTRAAHSRKTMVTSLTDEKGAYLYGSNDRSGLPALRSVNAGDWVSFSNVTLDPGPSPAIHVRLAVPYDNTTLTIRAGSPTGTVLAAVKVAQTGGLASWKTVPITLADVGTGPRTSTCRSTGRPRRRRSSSRRSSGSTSPPVRCLRTRPAGRPSAPRRPPWPRSPATCWRSPVSGATCAPPTTTPPTCSSATSARATSRPRSPWRTGPPPTRPAPASWSTSTTTPTSRSCAATTARPACGSSTRPTAAWPSGRFPTRARGR</sequence>
<evidence type="ECO:0000313" key="6">
    <source>
        <dbReference type="Proteomes" id="UP000291758"/>
    </source>
</evidence>
<dbReference type="PANTHER" id="PTHR43784">
    <property type="entry name" value="GDSL-LIKE LIPASE/ACYLHYDROLASE, PUTATIVE (AFU_ORTHOLOGUE AFUA_2G00820)-RELATED"/>
    <property type="match status" value="1"/>
</dbReference>
<dbReference type="CDD" id="cd04084">
    <property type="entry name" value="CBM6_xylanase-like"/>
    <property type="match status" value="1"/>
</dbReference>
<feature type="compositionally biased region" description="Basic residues" evidence="1">
    <location>
        <begin position="421"/>
        <end position="430"/>
    </location>
</feature>
<dbReference type="OrthoDB" id="164654at2"/>
<gene>
    <name evidence="5" type="ORF">ET495_16020</name>
</gene>
<evidence type="ECO:0000259" key="4">
    <source>
        <dbReference type="Pfam" id="PF13472"/>
    </source>
</evidence>
<feature type="compositionally biased region" description="Low complexity" evidence="1">
    <location>
        <begin position="431"/>
        <end position="453"/>
    </location>
</feature>
<feature type="region of interest" description="Disordered" evidence="1">
    <location>
        <begin position="406"/>
        <end position="560"/>
    </location>
</feature>
<dbReference type="InterPro" id="IPR013830">
    <property type="entry name" value="SGNH_hydro"/>
</dbReference>
<feature type="compositionally biased region" description="Low complexity" evidence="1">
    <location>
        <begin position="475"/>
        <end position="504"/>
    </location>
</feature>
<evidence type="ECO:0000256" key="2">
    <source>
        <dbReference type="SAM" id="SignalP"/>
    </source>
</evidence>
<accession>A0A4P6ESG2</accession>
<protein>
    <submittedName>
        <fullName evidence="5">Carbohydrate-binding protein</fullName>
    </submittedName>
</protein>
<feature type="compositionally biased region" description="Low complexity" evidence="1">
    <location>
        <begin position="409"/>
        <end position="420"/>
    </location>
</feature>
<dbReference type="Pfam" id="PF13472">
    <property type="entry name" value="Lipase_GDSL_2"/>
    <property type="match status" value="1"/>
</dbReference>
<dbReference type="Gene3D" id="2.60.120.260">
    <property type="entry name" value="Galactose-binding domain-like"/>
    <property type="match status" value="1"/>
</dbReference>
<feature type="signal peptide" evidence="2">
    <location>
        <begin position="1"/>
        <end position="30"/>
    </location>
</feature>
<evidence type="ECO:0000313" key="5">
    <source>
        <dbReference type="EMBL" id="QAY64469.1"/>
    </source>
</evidence>
<dbReference type="GO" id="GO:0030246">
    <property type="term" value="F:carbohydrate binding"/>
    <property type="evidence" value="ECO:0007669"/>
    <property type="project" value="InterPro"/>
</dbReference>
<feature type="chain" id="PRO_5020981226" evidence="2">
    <location>
        <begin position="31"/>
        <end position="560"/>
    </location>
</feature>
<dbReference type="SUPFAM" id="SSF52266">
    <property type="entry name" value="SGNH hydrolase"/>
    <property type="match status" value="1"/>
</dbReference>
<dbReference type="InterPro" id="IPR036514">
    <property type="entry name" value="SGNH_hydro_sf"/>
</dbReference>
<dbReference type="PANTHER" id="PTHR43784:SF2">
    <property type="entry name" value="GDSL-LIKE LIPASE_ACYLHYDROLASE, PUTATIVE (AFU_ORTHOLOGUE AFUA_2G00820)-RELATED"/>
    <property type="match status" value="1"/>
</dbReference>
<proteinExistence type="predicted"/>
<evidence type="ECO:0000256" key="1">
    <source>
        <dbReference type="SAM" id="MobiDB-lite"/>
    </source>
</evidence>
<dbReference type="Proteomes" id="UP000291758">
    <property type="component" value="Chromosome"/>
</dbReference>
<dbReference type="KEGG" id="xyl:ET495_16020"/>
<dbReference type="InterPro" id="IPR008979">
    <property type="entry name" value="Galactose-bd-like_sf"/>
</dbReference>
<evidence type="ECO:0000259" key="3">
    <source>
        <dbReference type="Pfam" id="PF03422"/>
    </source>
</evidence>
<keyword evidence="6" id="KW-1185">Reference proteome</keyword>
<keyword evidence="2" id="KW-0732">Signal</keyword>
<reference evidence="5 6" key="1">
    <citation type="submission" date="2019-01" db="EMBL/GenBank/DDBJ databases">
        <title>Genome sequencing of strain 2JSPR-7.</title>
        <authorList>
            <person name="Heo J."/>
            <person name="Kim S.-J."/>
            <person name="Kim J.-S."/>
            <person name="Hong S.-B."/>
            <person name="Kwon S.-W."/>
        </authorList>
    </citation>
    <scope>NUCLEOTIDE SEQUENCE [LARGE SCALE GENOMIC DNA]</scope>
    <source>
        <strain evidence="5 6">2JSPR-7</strain>
    </source>
</reference>
<dbReference type="InterPro" id="IPR005084">
    <property type="entry name" value="CBM6"/>
</dbReference>
<feature type="domain" description="CBM6" evidence="3">
    <location>
        <begin position="315"/>
        <end position="407"/>
    </location>
</feature>
<dbReference type="AlphaFoldDB" id="A0A4P6ESG2"/>
<feature type="domain" description="SGNH hydrolase-type esterase" evidence="4">
    <location>
        <begin position="113"/>
        <end position="286"/>
    </location>
</feature>
<dbReference type="Pfam" id="PF03422">
    <property type="entry name" value="CBM_6"/>
    <property type="match status" value="1"/>
</dbReference>